<dbReference type="AlphaFoldDB" id="A0A120EW23"/>
<comment type="caution">
    <text evidence="1">The sequence shown here is derived from an EMBL/GenBank/DDBJ whole genome shotgun (WGS) entry which is preliminary data.</text>
</comment>
<dbReference type="EMBL" id="LNTA01000226">
    <property type="protein sequence ID" value="KWV12231.1"/>
    <property type="molecule type" value="Genomic_DNA"/>
</dbReference>
<name>A0A120EW23_XANCT</name>
<evidence type="ECO:0000313" key="1">
    <source>
        <dbReference type="EMBL" id="KWV12231.1"/>
    </source>
</evidence>
<evidence type="ECO:0000313" key="2">
    <source>
        <dbReference type="Proteomes" id="UP000055854"/>
    </source>
</evidence>
<accession>A0A120EW23</accession>
<organism evidence="1 2">
    <name type="scientific">Xanthomonas campestris pv. translucens</name>
    <dbReference type="NCBI Taxonomy" id="343"/>
    <lineage>
        <taxon>Bacteria</taxon>
        <taxon>Pseudomonadati</taxon>
        <taxon>Pseudomonadota</taxon>
        <taxon>Gammaproteobacteria</taxon>
        <taxon>Lysobacterales</taxon>
        <taxon>Lysobacteraceae</taxon>
        <taxon>Xanthomonas</taxon>
        <taxon>Xanthomonas translucens group</taxon>
    </lineage>
</organism>
<sequence>MRRNIASAFKHAPNGNVDAVLKKNIVRHVLIVLTCLMVRLHYGNAIQLATQRLGLWVASITMQNQGRHGGTMLSLTGLVSSL</sequence>
<gene>
    <name evidence="1" type="ORF">ATB53_05330</name>
</gene>
<reference evidence="1 2" key="1">
    <citation type="submission" date="2015-11" db="EMBL/GenBank/DDBJ databases">
        <title>Long Read and Single Molecule DNA Sequencing Simplifies Genome Assembly and TAL Effector Gene Analysis of Xanthomonas translucens.</title>
        <authorList>
            <person name="Peng Z."/>
            <person name="Hu Y."/>
            <person name="Xie J."/>
            <person name="Potnis N."/>
            <person name="Akhunova A."/>
            <person name="Jones J."/>
            <person name="Liu Z."/>
            <person name="White F."/>
            <person name="Liu S."/>
        </authorList>
    </citation>
    <scope>NUCLEOTIDE SEQUENCE [LARGE SCALE GENOMIC DNA]</scope>
    <source>
        <strain evidence="1 2">B1</strain>
    </source>
</reference>
<dbReference type="Proteomes" id="UP000055854">
    <property type="component" value="Unassembled WGS sequence"/>
</dbReference>
<proteinExistence type="predicted"/>
<protein>
    <submittedName>
        <fullName evidence="1">Uncharacterized protein</fullName>
    </submittedName>
</protein>